<proteinExistence type="predicted"/>
<gene>
    <name evidence="1" type="ORF">GCM10009831_34470</name>
</gene>
<evidence type="ECO:0008006" key="3">
    <source>
        <dbReference type="Google" id="ProtNLM"/>
    </source>
</evidence>
<evidence type="ECO:0000313" key="2">
    <source>
        <dbReference type="Proteomes" id="UP001500383"/>
    </source>
</evidence>
<comment type="caution">
    <text evidence="1">The sequence shown here is derived from an EMBL/GenBank/DDBJ whole genome shotgun (WGS) entry which is preliminary data.</text>
</comment>
<name>A0ABN2JAL4_9ACTN</name>
<accession>A0ABN2JAL4</accession>
<organism evidence="1 2">
    <name type="scientific">Dietzia cercidiphylli</name>
    <dbReference type="NCBI Taxonomy" id="498199"/>
    <lineage>
        <taxon>Bacteria</taxon>
        <taxon>Bacillati</taxon>
        <taxon>Actinomycetota</taxon>
        <taxon>Actinomycetes</taxon>
        <taxon>Mycobacteriales</taxon>
        <taxon>Dietziaceae</taxon>
        <taxon>Dietzia</taxon>
    </lineage>
</organism>
<dbReference type="EMBL" id="BAAAQG010000024">
    <property type="protein sequence ID" value="GAA1721374.1"/>
    <property type="molecule type" value="Genomic_DNA"/>
</dbReference>
<evidence type="ECO:0000313" key="1">
    <source>
        <dbReference type="EMBL" id="GAA1721374.1"/>
    </source>
</evidence>
<dbReference type="Proteomes" id="UP001500383">
    <property type="component" value="Unassembled WGS sequence"/>
</dbReference>
<keyword evidence="2" id="KW-1185">Reference proteome</keyword>
<protein>
    <recommendedName>
        <fullName evidence="3">Transposase</fullName>
    </recommendedName>
</protein>
<reference evidence="1 2" key="1">
    <citation type="journal article" date="2019" name="Int. J. Syst. Evol. Microbiol.">
        <title>The Global Catalogue of Microorganisms (GCM) 10K type strain sequencing project: providing services to taxonomists for standard genome sequencing and annotation.</title>
        <authorList>
            <consortium name="The Broad Institute Genomics Platform"/>
            <consortium name="The Broad Institute Genome Sequencing Center for Infectious Disease"/>
            <person name="Wu L."/>
            <person name="Ma J."/>
        </authorList>
    </citation>
    <scope>NUCLEOTIDE SEQUENCE [LARGE SCALE GENOMIC DNA]</scope>
    <source>
        <strain evidence="1 2">JCM 16002</strain>
    </source>
</reference>
<sequence length="83" mass="9088">MLSGSVTLCSPASWKCSSKRPAVRVLLVDSKSRELMGVTILEHVLESGASAEMRAASKLSQPRGESLNIPARRWRGLYSEILM</sequence>